<reference evidence="3 4" key="1">
    <citation type="submission" date="2018-06" db="EMBL/GenBank/DDBJ databases">
        <authorList>
            <consortium name="Pathogen Informatics"/>
            <person name="Doyle S."/>
        </authorList>
    </citation>
    <scope>NUCLEOTIDE SEQUENCE [LARGE SCALE GENOMIC DNA]</scope>
    <source>
        <strain evidence="3 4">NCTC12020</strain>
    </source>
</reference>
<dbReference type="EMBL" id="UHIO01000001">
    <property type="protein sequence ID" value="SUP43036.1"/>
    <property type="molecule type" value="Genomic_DNA"/>
</dbReference>
<evidence type="ECO:0008006" key="5">
    <source>
        <dbReference type="Google" id="ProtNLM"/>
    </source>
</evidence>
<evidence type="ECO:0000256" key="2">
    <source>
        <dbReference type="SAM" id="SignalP"/>
    </source>
</evidence>
<evidence type="ECO:0000313" key="4">
    <source>
        <dbReference type="Proteomes" id="UP000255367"/>
    </source>
</evidence>
<evidence type="ECO:0000313" key="3">
    <source>
        <dbReference type="EMBL" id="SUP43036.1"/>
    </source>
</evidence>
<dbReference type="Pfam" id="PF13552">
    <property type="entry name" value="DUF4127"/>
    <property type="match status" value="1"/>
</dbReference>
<keyword evidence="2" id="KW-0732">Signal</keyword>
<dbReference type="AlphaFoldDB" id="A0A380NKC9"/>
<protein>
    <recommendedName>
        <fullName evidence="5">DUF4127 family protein</fullName>
    </recommendedName>
</protein>
<dbReference type="InterPro" id="IPR025394">
    <property type="entry name" value="DUF4127"/>
</dbReference>
<dbReference type="RefSeq" id="WP_115310223.1">
    <property type="nucleotide sequence ID" value="NZ_UHIO01000001.1"/>
</dbReference>
<keyword evidence="1" id="KW-0175">Coiled coil</keyword>
<evidence type="ECO:0000256" key="1">
    <source>
        <dbReference type="SAM" id="Coils"/>
    </source>
</evidence>
<accession>A0A380NKC9</accession>
<name>A0A380NKC9_9FIRM</name>
<keyword evidence="4" id="KW-1185">Reference proteome</keyword>
<proteinExistence type="predicted"/>
<sequence length="583" mass="64291">MSKRFSWFAGALAAAVLWGTSQVSAATILFVPQDNRPVSLSYTVDTAEGAGYTVITPPDYLVSGKNYRGEADKIWQWVDENAARADVMVLSTDTLIYGGLVDSRKHNLSLNMLLNRTKQIGSLHEKYPNVPIYAFGTVMRSPRASGGGVEPSYYDEYGPTIFQIAALQDKLDAGNLNQEEQASLVQLQSTVPIEYLQDWFNRRQKNMTVNRALIDETRKGVFKYFALGHDDTSTLSQSALESRYLKLYSKGLKVDQYGSFPGADQLGLLLIARAHVDRNHLKPSFEVIYPLGGAGETVPHYEDQSVAKTIAEHVEAVGGTMTTNGKPDILLAVNTPLGKVTGESEAFENFPMISASTNAFLDKVETAINQQVPVSVADISYSNGADNTFVYGLYKRGLLYKVESYNGWNTASNTVGYAIAQGVLGKVMPEQKHHNMLTQQYLDNWAYQANIRKDIYRMQDSIRTDNVRYTGTLNEKLEAYMGERVQDFAEKYLQIDPRTVSARFPWGRLFETDITVYDQPIAPLQKELRLQREAEARAKAEAEAKAKAEAEAKAKAAANGGAVATTANGASGAMSTVVPVTKE</sequence>
<gene>
    <name evidence="3" type="ORF">NCTC12020_01035</name>
</gene>
<feature type="chain" id="PRO_5016739609" description="DUF4127 family protein" evidence="2">
    <location>
        <begin position="26"/>
        <end position="583"/>
    </location>
</feature>
<dbReference type="OrthoDB" id="9789552at2"/>
<dbReference type="Proteomes" id="UP000255367">
    <property type="component" value="Unassembled WGS sequence"/>
</dbReference>
<feature type="coiled-coil region" evidence="1">
    <location>
        <begin position="525"/>
        <end position="559"/>
    </location>
</feature>
<organism evidence="3 4">
    <name type="scientific">Veillonella criceti</name>
    <dbReference type="NCBI Taxonomy" id="103891"/>
    <lineage>
        <taxon>Bacteria</taxon>
        <taxon>Bacillati</taxon>
        <taxon>Bacillota</taxon>
        <taxon>Negativicutes</taxon>
        <taxon>Veillonellales</taxon>
        <taxon>Veillonellaceae</taxon>
        <taxon>Veillonella</taxon>
    </lineage>
</organism>
<feature type="signal peptide" evidence="2">
    <location>
        <begin position="1"/>
        <end position="25"/>
    </location>
</feature>